<feature type="active site" description="Proton donor" evidence="2">
    <location>
        <position position="278"/>
    </location>
</feature>
<keyword evidence="2" id="KW-0210">Decarboxylase</keyword>
<dbReference type="Pfam" id="PF20696">
    <property type="entry name" value="UbiD_C"/>
    <property type="match status" value="1"/>
</dbReference>
<feature type="binding site" evidence="2">
    <location>
        <position position="187"/>
    </location>
    <ligand>
        <name>prenylated FMN</name>
        <dbReference type="ChEBI" id="CHEBI:87746"/>
    </ligand>
</feature>
<feature type="binding site" evidence="2">
    <location>
        <position position="229"/>
    </location>
    <ligand>
        <name>Mn(2+)</name>
        <dbReference type="ChEBI" id="CHEBI:29035"/>
    </ligand>
</feature>
<evidence type="ECO:0000313" key="7">
    <source>
        <dbReference type="Proteomes" id="UP000693952"/>
    </source>
</evidence>
<dbReference type="InterPro" id="IPR049383">
    <property type="entry name" value="UbiD-like_N"/>
</dbReference>
<comment type="cofactor">
    <cofactor evidence="2">
        <name>prenylated FMN</name>
        <dbReference type="ChEBI" id="CHEBI:87746"/>
    </cofactor>
    <text evidence="2">Binds 1 prenylated FMN per subunit.</text>
</comment>
<gene>
    <name evidence="6" type="ORF">KSS89_22395</name>
</gene>
<dbReference type="HAMAP" id="MF_01983">
    <property type="entry name" value="UbiD_FDC"/>
    <property type="match status" value="1"/>
</dbReference>
<proteinExistence type="inferred from homology"/>
<dbReference type="EMBL" id="CP077074">
    <property type="protein sequence ID" value="QXH43813.1"/>
    <property type="molecule type" value="Genomic_DNA"/>
</dbReference>
<dbReference type="NCBIfam" id="TIGR00148">
    <property type="entry name" value="UbiD family decarboxylase"/>
    <property type="match status" value="1"/>
</dbReference>
<comment type="catalytic activity">
    <reaction evidence="2">
        <text>pyrrole-2-carboxylate + H(+) = 1H-pyrrole + CO2</text>
        <dbReference type="Rhea" id="RHEA:31375"/>
        <dbReference type="ChEBI" id="CHEBI:15378"/>
        <dbReference type="ChEBI" id="CHEBI:16526"/>
        <dbReference type="ChEBI" id="CHEBI:19203"/>
        <dbReference type="ChEBI" id="CHEBI:27660"/>
        <dbReference type="EC" id="4.1.1.93"/>
    </reaction>
</comment>
<feature type="domain" description="3-octaprenyl-4-hydroxybenzoate carboxy-lyase-like Rift-related" evidence="3">
    <location>
        <begin position="115"/>
        <end position="313"/>
    </location>
</feature>
<organism evidence="6 7">
    <name type="scientific">Pseudomonas sessilinigenes</name>
    <dbReference type="NCBI Taxonomy" id="658629"/>
    <lineage>
        <taxon>Bacteria</taxon>
        <taxon>Pseudomonadati</taxon>
        <taxon>Pseudomonadota</taxon>
        <taxon>Gammaproteobacteria</taxon>
        <taxon>Pseudomonadales</taxon>
        <taxon>Pseudomonadaceae</taxon>
        <taxon>Pseudomonas</taxon>
    </lineage>
</organism>
<comment type="function">
    <text evidence="2">Catalyzes the prenyl-FMN-dependent decarboxylation of pyrrole-2-carboxylate (P2C). Can also catalyze the carboxylation of pyrrole in the presence of elevated concentrations of CO(2) or bicarbonate.</text>
</comment>
<dbReference type="PANTHER" id="PTHR30108">
    <property type="entry name" value="3-OCTAPRENYL-4-HYDROXYBENZOATE CARBOXY-LYASE-RELATED"/>
    <property type="match status" value="1"/>
</dbReference>
<accession>A0ABX8MZ58</accession>
<comment type="similarity">
    <text evidence="2">Belongs to the UbiD family. UbiD-like/FDC subfamily.</text>
</comment>
<evidence type="ECO:0000256" key="1">
    <source>
        <dbReference type="ARBA" id="ARBA00023211"/>
    </source>
</evidence>
<evidence type="ECO:0000256" key="2">
    <source>
        <dbReference type="HAMAP-Rule" id="MF_01983"/>
    </source>
</evidence>
<comment type="cofactor">
    <cofactor evidence="2">
        <name>Mn(2+)</name>
        <dbReference type="ChEBI" id="CHEBI:29035"/>
    </cofactor>
    <text evidence="2">Binds 1 Mn(2+) per subunit.</text>
</comment>
<feature type="binding site" evidence="2">
    <location>
        <position position="166"/>
    </location>
    <ligand>
        <name>K(+)</name>
        <dbReference type="ChEBI" id="CHEBI:29103"/>
    </ligand>
</feature>
<keyword evidence="2" id="KW-0288">FMN</keyword>
<evidence type="ECO:0000259" key="5">
    <source>
        <dbReference type="Pfam" id="PF20696"/>
    </source>
</evidence>
<dbReference type="RefSeq" id="WP_217884184.1">
    <property type="nucleotide sequence ID" value="NZ_CP027706.1"/>
</dbReference>
<keyword evidence="2" id="KW-0630">Potassium</keyword>
<feature type="binding site" evidence="2">
    <location>
        <position position="188"/>
    </location>
    <ligand>
        <name>prenylated FMN</name>
        <dbReference type="ChEBI" id="CHEBI:87746"/>
    </ligand>
</feature>
<dbReference type="PANTHER" id="PTHR30108:SF17">
    <property type="entry name" value="FERULIC ACID DECARBOXYLASE 1"/>
    <property type="match status" value="1"/>
</dbReference>
<dbReference type="InterPro" id="IPR049381">
    <property type="entry name" value="UbiD-like_C"/>
</dbReference>
<feature type="binding site" evidence="2">
    <location>
        <position position="188"/>
    </location>
    <ligand>
        <name>Mn(2+)</name>
        <dbReference type="ChEBI" id="CHEBI:29035"/>
    </ligand>
</feature>
<keyword evidence="2" id="KW-0479">Metal-binding</keyword>
<keyword evidence="2" id="KW-0058">Aromatic hydrocarbons catabolism</keyword>
<comment type="subunit">
    <text evidence="2">Homodimer.</text>
</comment>
<keyword evidence="2" id="KW-0285">Flavoprotein</keyword>
<comment type="cofactor">
    <cofactor evidence="2">
        <name>K(+)</name>
        <dbReference type="ChEBI" id="CHEBI:29103"/>
    </cofactor>
    <text evidence="2">Binds 1 K(+) per subunit.</text>
</comment>
<keyword evidence="7" id="KW-1185">Reference proteome</keyword>
<evidence type="ECO:0000313" key="6">
    <source>
        <dbReference type="EMBL" id="QXH43813.1"/>
    </source>
</evidence>
<sequence>MIESALDLRTFIETLRQRNDLVDVETVVDPILEAAAIIRRVYEERLPAPLFHNLTGAMPGARLLGAPAGLLRNRRLAYSRLALHFGLPETTTAPELVEKIRSAVKARPIDPVVVDTGPVKENKWIGAQVDLNQFPVPLLHEADGGRYFATYGFHVVQSPDGTWDSWGIGRMMLNGRNSLVGPAMATQHIGQVRKMWTDLGKPTPWAMVLGAPPAAVAVAGMPLPTGVSEPGYIGALLGQGLPVVRTETNGLLVPANAEIVLEGEISLSEQAMEGPMGEYHGYQHHQGNVQPVFHVHAVTFRNNPILPICVAGLPPEENHTIWGTMISAQLLDTCQEAGLPIDMAWCSYEAATCWAVLAVDPVKLASLNTTAEEFVHRVADVVFGSHAGYLIPKLILVGNDLDITHIDEVVWALATRHHPGSDHYSLPEVRAFPMVPYLNADDKQRGTGGKAIINCLFPEQFQGKIRAATASFKHSYPEQLVNQVLAKWQDYGFKER</sequence>
<evidence type="ECO:0000259" key="4">
    <source>
        <dbReference type="Pfam" id="PF20695"/>
    </source>
</evidence>
<feature type="binding site" evidence="2">
    <location>
        <position position="229"/>
    </location>
    <ligand>
        <name>K(+)</name>
        <dbReference type="ChEBI" id="CHEBI:29103"/>
    </ligand>
</feature>
<reference evidence="6" key="1">
    <citation type="submission" date="2021-06" db="EMBL/GenBank/DDBJ databases">
        <title>Updating the genus Pseudomonas: Description of 43 new species and partition of the Pseudomonas putida group.</title>
        <authorList>
            <person name="Girard L."/>
            <person name="Lood C."/>
            <person name="Vandamme P."/>
            <person name="Rokni-Zadeh H."/>
            <person name="van Noort V."/>
            <person name="Hofte M."/>
            <person name="Lavigne R."/>
            <person name="De Mot R."/>
        </authorList>
    </citation>
    <scope>NUCLEOTIDE SEQUENCE</scope>
    <source>
        <strain evidence="6">CMR12a</strain>
    </source>
</reference>
<name>A0ABX8MZ58_9PSED</name>
<keyword evidence="1 2" id="KW-0464">Manganese</keyword>
<dbReference type="Pfam" id="PF20695">
    <property type="entry name" value="UbiD_N"/>
    <property type="match status" value="1"/>
</dbReference>
<feature type="binding site" evidence="2">
    <location>
        <position position="170"/>
    </location>
    <ligand>
        <name>prenylated FMN</name>
        <dbReference type="ChEBI" id="CHEBI:87746"/>
    </ligand>
</feature>
<feature type="domain" description="3-octaprenyl-4-hydroxybenzoate carboxy-lyase-like N-terminal" evidence="4">
    <location>
        <begin position="12"/>
        <end position="100"/>
    </location>
</feature>
<feature type="binding site" evidence="2">
    <location>
        <position position="221"/>
    </location>
    <ligand>
        <name>K(+)</name>
        <dbReference type="ChEBI" id="CHEBI:29103"/>
    </ligand>
</feature>
<dbReference type="Proteomes" id="UP000693952">
    <property type="component" value="Chromosome"/>
</dbReference>
<dbReference type="Pfam" id="PF01977">
    <property type="entry name" value="UbiD"/>
    <property type="match status" value="1"/>
</dbReference>
<feature type="binding site" evidence="2">
    <location>
        <position position="219"/>
    </location>
    <ligand>
        <name>K(+)</name>
        <dbReference type="ChEBI" id="CHEBI:29103"/>
    </ligand>
</feature>
<comment type="caution">
    <text evidence="2">Lacks conserved residue(s) required for the propagation of feature annotation.</text>
</comment>
<feature type="binding site" evidence="2">
    <location>
        <position position="229"/>
    </location>
    <ligand>
        <name>prenylated FMN</name>
        <dbReference type="ChEBI" id="CHEBI:87746"/>
    </ligand>
</feature>
<comment type="catalytic activity">
    <reaction evidence="2">
        <text>pyrrole-2-carboxylate + H2O = 1H-pyrrole + hydrogencarbonate</text>
        <dbReference type="Rhea" id="RHEA:31379"/>
        <dbReference type="ChEBI" id="CHEBI:15377"/>
        <dbReference type="ChEBI" id="CHEBI:17544"/>
        <dbReference type="ChEBI" id="CHEBI:19203"/>
        <dbReference type="ChEBI" id="CHEBI:27660"/>
        <dbReference type="EC" id="4.1.1.93"/>
    </reaction>
</comment>
<dbReference type="InterPro" id="IPR048304">
    <property type="entry name" value="UbiD_Rift_dom"/>
</dbReference>
<feature type="binding site" evidence="2">
    <location>
        <position position="386"/>
    </location>
    <ligand>
        <name>prenylated FMN</name>
        <dbReference type="ChEBI" id="CHEBI:87746"/>
    </ligand>
</feature>
<protein>
    <recommendedName>
        <fullName evidence="2">Pyrrole-2-carboxylic acid decarboxylase</fullName>
        <shortName evidence="2">P2C decarboxylase</shortName>
        <ecNumber evidence="2">4.1.1.93</ecNumber>
    </recommendedName>
</protein>
<dbReference type="EC" id="4.1.1.93" evidence="2"/>
<dbReference type="InterPro" id="IPR032903">
    <property type="entry name" value="FDC-like"/>
</dbReference>
<evidence type="ECO:0000259" key="3">
    <source>
        <dbReference type="Pfam" id="PF01977"/>
    </source>
</evidence>
<keyword evidence="2" id="KW-0456">Lyase</keyword>
<dbReference type="InterPro" id="IPR002830">
    <property type="entry name" value="UbiD"/>
</dbReference>
<feature type="domain" description="3-octaprenyl-4-hydroxybenzoate carboxy-lyase-like C-terminal" evidence="5">
    <location>
        <begin position="319"/>
        <end position="455"/>
    </location>
</feature>